<proteinExistence type="predicted"/>
<comment type="caution">
    <text evidence="1">The sequence shown here is derived from an EMBL/GenBank/DDBJ whole genome shotgun (WGS) entry which is preliminary data.</text>
</comment>
<dbReference type="EMBL" id="JBHULM010000011">
    <property type="protein sequence ID" value="MFD2543033.1"/>
    <property type="molecule type" value="Genomic_DNA"/>
</dbReference>
<evidence type="ECO:0000313" key="1">
    <source>
        <dbReference type="EMBL" id="MFD2543033.1"/>
    </source>
</evidence>
<dbReference type="Proteomes" id="UP001597467">
    <property type="component" value="Unassembled WGS sequence"/>
</dbReference>
<accession>A0ABW5K4Q7</accession>
<dbReference type="Pfam" id="PF08811">
    <property type="entry name" value="DUF1800"/>
    <property type="match status" value="1"/>
</dbReference>
<name>A0ABW5K4Q7_9FLAO</name>
<sequence length="457" mass="53220">MNKKHILHLYWRAGFGLLPKQLDDLSSKSREEVVDALFLESAKITPLTINTSSLDSFTKEALDKSRVLRLEYNKLNAGLIKNYSHKWMDRLVNTNETLREKMTLFWANHFSAKNGRINYVKNFNNTLRKHALGDFRKFVKAVSKDAVMIQFLNLNQNNKSKPNENFARELMELFTLGVGHYSETDVKESARAFSGYKNNFEGAFVFSKYQHDKGVKTFLGETGAFEGDQIIDIILKQKQCARFISEKIYGYFVNENINQSHVNLMTEVFYKDYNIENLMRYVFQSDWFYNAENIGVKIKSPIELLVGMCRTIPLRFNKTEELIRIQTILNQRLLYPPDVAGWKGGKNWINTNSILVRVKLPSMILERESFTIQPKGNFTDKFKLVYVKNKYQEKLNVSVDWKTYKQHVKKVTSNELLFSLVLCEINLGTQNYLKSLGNLTKKKNLAKIMSLPEYQMC</sequence>
<dbReference type="InterPro" id="IPR014917">
    <property type="entry name" value="DUF1800"/>
</dbReference>
<protein>
    <submittedName>
        <fullName evidence="1">DUF1800 family protein</fullName>
    </submittedName>
</protein>
<organism evidence="1 2">
    <name type="scientific">Lacinutrix gracilariae</name>
    <dbReference type="NCBI Taxonomy" id="1747198"/>
    <lineage>
        <taxon>Bacteria</taxon>
        <taxon>Pseudomonadati</taxon>
        <taxon>Bacteroidota</taxon>
        <taxon>Flavobacteriia</taxon>
        <taxon>Flavobacteriales</taxon>
        <taxon>Flavobacteriaceae</taxon>
        <taxon>Lacinutrix</taxon>
    </lineage>
</organism>
<gene>
    <name evidence="1" type="ORF">ACFSSB_11945</name>
</gene>
<keyword evidence="2" id="KW-1185">Reference proteome</keyword>
<evidence type="ECO:0000313" key="2">
    <source>
        <dbReference type="Proteomes" id="UP001597467"/>
    </source>
</evidence>
<reference evidence="2" key="1">
    <citation type="journal article" date="2019" name="Int. J. Syst. Evol. Microbiol.">
        <title>The Global Catalogue of Microorganisms (GCM) 10K type strain sequencing project: providing services to taxonomists for standard genome sequencing and annotation.</title>
        <authorList>
            <consortium name="The Broad Institute Genomics Platform"/>
            <consortium name="The Broad Institute Genome Sequencing Center for Infectious Disease"/>
            <person name="Wu L."/>
            <person name="Ma J."/>
        </authorList>
    </citation>
    <scope>NUCLEOTIDE SEQUENCE [LARGE SCALE GENOMIC DNA]</scope>
    <source>
        <strain evidence="2">KCTC 42808</strain>
    </source>
</reference>
<dbReference type="RefSeq" id="WP_379904514.1">
    <property type="nucleotide sequence ID" value="NZ_JBHULM010000011.1"/>
</dbReference>